<dbReference type="InterPro" id="IPR003439">
    <property type="entry name" value="ABC_transporter-like_ATP-bd"/>
</dbReference>
<dbReference type="PANTHER" id="PTHR42711">
    <property type="entry name" value="ABC TRANSPORTER ATP-BINDING PROTEIN"/>
    <property type="match status" value="1"/>
</dbReference>
<keyword evidence="2" id="KW-0547">Nucleotide-binding</keyword>
<dbReference type="SMART" id="SM00382">
    <property type="entry name" value="AAA"/>
    <property type="match status" value="1"/>
</dbReference>
<dbReference type="SUPFAM" id="SSF52540">
    <property type="entry name" value="P-loop containing nucleoside triphosphate hydrolases"/>
    <property type="match status" value="1"/>
</dbReference>
<dbReference type="EMBL" id="DTKL01000025">
    <property type="protein sequence ID" value="HGY93999.1"/>
    <property type="molecule type" value="Genomic_DNA"/>
</dbReference>
<dbReference type="InterPro" id="IPR027417">
    <property type="entry name" value="P-loop_NTPase"/>
</dbReference>
<reference evidence="5" key="1">
    <citation type="journal article" date="2020" name="mSystems">
        <title>Genome- and Community-Level Interaction Insights into Carbon Utilization and Element Cycling Functions of Hydrothermarchaeota in Hydrothermal Sediment.</title>
        <authorList>
            <person name="Zhou Z."/>
            <person name="Liu Y."/>
            <person name="Xu W."/>
            <person name="Pan J."/>
            <person name="Luo Z.H."/>
            <person name="Li M."/>
        </authorList>
    </citation>
    <scope>NUCLEOTIDE SEQUENCE [LARGE SCALE GENOMIC DNA]</scope>
    <source>
        <strain evidence="5">SpSt-855</strain>
    </source>
</reference>
<organism evidence="5">
    <name type="scientific">Acidobacterium capsulatum</name>
    <dbReference type="NCBI Taxonomy" id="33075"/>
    <lineage>
        <taxon>Bacteria</taxon>
        <taxon>Pseudomonadati</taxon>
        <taxon>Acidobacteriota</taxon>
        <taxon>Terriglobia</taxon>
        <taxon>Terriglobales</taxon>
        <taxon>Acidobacteriaceae</taxon>
        <taxon>Acidobacterium</taxon>
    </lineage>
</organism>
<name>A0A7V4XRS1_9BACT</name>
<dbReference type="AlphaFoldDB" id="A0A7V4XRS1"/>
<dbReference type="Pfam" id="PF00005">
    <property type="entry name" value="ABC_tran"/>
    <property type="match status" value="1"/>
</dbReference>
<accession>A0A7V4XRS1</accession>
<comment type="caution">
    <text evidence="5">The sequence shown here is derived from an EMBL/GenBank/DDBJ whole genome shotgun (WGS) entry which is preliminary data.</text>
</comment>
<dbReference type="PANTHER" id="PTHR42711:SF16">
    <property type="entry name" value="ABC TRANSPORTER ATP-BINDING PROTEIN"/>
    <property type="match status" value="1"/>
</dbReference>
<dbReference type="InterPro" id="IPR050763">
    <property type="entry name" value="ABC_transporter_ATP-binding"/>
</dbReference>
<dbReference type="Gene3D" id="3.40.50.300">
    <property type="entry name" value="P-loop containing nucleotide triphosphate hydrolases"/>
    <property type="match status" value="1"/>
</dbReference>
<keyword evidence="1" id="KW-0813">Transport</keyword>
<evidence type="ECO:0000259" key="4">
    <source>
        <dbReference type="PROSITE" id="PS50893"/>
    </source>
</evidence>
<dbReference type="GO" id="GO:0005524">
    <property type="term" value="F:ATP binding"/>
    <property type="evidence" value="ECO:0007669"/>
    <property type="project" value="UniProtKB-KW"/>
</dbReference>
<evidence type="ECO:0000256" key="2">
    <source>
        <dbReference type="ARBA" id="ARBA00022741"/>
    </source>
</evidence>
<feature type="domain" description="ABC transporter" evidence="4">
    <location>
        <begin position="6"/>
        <end position="235"/>
    </location>
</feature>
<keyword evidence="3 5" id="KW-0067">ATP-binding</keyword>
<evidence type="ECO:0000256" key="1">
    <source>
        <dbReference type="ARBA" id="ARBA00022448"/>
    </source>
</evidence>
<proteinExistence type="predicted"/>
<dbReference type="PROSITE" id="PS50893">
    <property type="entry name" value="ABC_TRANSPORTER_2"/>
    <property type="match status" value="1"/>
</dbReference>
<evidence type="ECO:0000313" key="5">
    <source>
        <dbReference type="EMBL" id="HGY93999.1"/>
    </source>
</evidence>
<dbReference type="InterPro" id="IPR003593">
    <property type="entry name" value="AAA+_ATPase"/>
</dbReference>
<gene>
    <name evidence="5" type="ORF">ENW50_04845</name>
</gene>
<evidence type="ECO:0000256" key="3">
    <source>
        <dbReference type="ARBA" id="ARBA00022840"/>
    </source>
</evidence>
<dbReference type="GO" id="GO:0016887">
    <property type="term" value="F:ATP hydrolysis activity"/>
    <property type="evidence" value="ECO:0007669"/>
    <property type="project" value="InterPro"/>
</dbReference>
<sequence length="304" mass="33354">MTELAVHTQSLSKHYRTLRSVTRAVDGLTMQVPRGSIYGFLGRNGAGKTTALRMLAGLARPTAGSAVVLGLDPQRETVAVLHRTGFVIEKTLFPAMTGEELLRFQRGFFPGWSEERARRYVDALEVPMRQRFRTLSLGSKTKLCLLLALAQNPELLVLDEPTAGLDPVVTDQLLRVLIEDFAGTGRTLLLSSHHLSEVEKVADWVGIIDAGTLKLEARLDDIRLAFRRIRAVGRDLPARGPKVVTCRISGETAEYVVRAQAEEFAAELRAQGATILDIETMNLQETFLAVAGKESAHVSVEVLA</sequence>
<protein>
    <submittedName>
        <fullName evidence="5">ABC transporter ATP-binding protein</fullName>
    </submittedName>
</protein>
<dbReference type="CDD" id="cd03230">
    <property type="entry name" value="ABC_DR_subfamily_A"/>
    <property type="match status" value="1"/>
</dbReference>